<organism evidence="2 3">
    <name type="scientific">Massilia horti</name>
    <dbReference type="NCBI Taxonomy" id="2562153"/>
    <lineage>
        <taxon>Bacteria</taxon>
        <taxon>Pseudomonadati</taxon>
        <taxon>Pseudomonadota</taxon>
        <taxon>Betaproteobacteria</taxon>
        <taxon>Burkholderiales</taxon>
        <taxon>Oxalobacteraceae</taxon>
        <taxon>Telluria group</taxon>
        <taxon>Massilia</taxon>
    </lineage>
</organism>
<feature type="transmembrane region" description="Helical" evidence="1">
    <location>
        <begin position="236"/>
        <end position="259"/>
    </location>
</feature>
<evidence type="ECO:0000313" key="3">
    <source>
        <dbReference type="Proteomes" id="UP000297258"/>
    </source>
</evidence>
<keyword evidence="1" id="KW-0472">Membrane</keyword>
<evidence type="ECO:0000313" key="2">
    <source>
        <dbReference type="EMBL" id="TFW27303.1"/>
    </source>
</evidence>
<feature type="transmembrane region" description="Helical" evidence="1">
    <location>
        <begin position="101"/>
        <end position="124"/>
    </location>
</feature>
<gene>
    <name evidence="2" type="ORF">E4O92_24255</name>
</gene>
<keyword evidence="1" id="KW-1133">Transmembrane helix</keyword>
<keyword evidence="1" id="KW-0812">Transmembrane</keyword>
<evidence type="ECO:0000256" key="1">
    <source>
        <dbReference type="SAM" id="Phobius"/>
    </source>
</evidence>
<feature type="transmembrane region" description="Helical" evidence="1">
    <location>
        <begin position="265"/>
        <end position="287"/>
    </location>
</feature>
<reference evidence="2 3" key="1">
    <citation type="submission" date="2019-03" db="EMBL/GenBank/DDBJ databases">
        <title>Draft genome of Massilia hortus sp. nov., a novel bacterial species of the Oxalobacteraceae family.</title>
        <authorList>
            <person name="Peta V."/>
            <person name="Raths R."/>
            <person name="Bucking H."/>
        </authorList>
    </citation>
    <scope>NUCLEOTIDE SEQUENCE [LARGE SCALE GENOMIC DNA]</scope>
    <source>
        <strain evidence="2 3">ONC3</strain>
    </source>
</reference>
<proteinExistence type="predicted"/>
<keyword evidence="3" id="KW-1185">Reference proteome</keyword>
<accession>A0A4Y9SRM2</accession>
<comment type="caution">
    <text evidence="2">The sequence shown here is derived from an EMBL/GenBank/DDBJ whole genome shotgun (WGS) entry which is preliminary data.</text>
</comment>
<dbReference type="Proteomes" id="UP000297258">
    <property type="component" value="Unassembled WGS sequence"/>
</dbReference>
<protein>
    <submittedName>
        <fullName evidence="2">Uncharacterized protein</fullName>
    </submittedName>
</protein>
<name>A0A4Y9SRM2_9BURK</name>
<dbReference type="EMBL" id="SPUM01000152">
    <property type="protein sequence ID" value="TFW27303.1"/>
    <property type="molecule type" value="Genomic_DNA"/>
</dbReference>
<sequence>MSSHSPTSAAAAPDRAQRVRLRSGVAARAARRVLQWRLLALWAGALLLPTLVAALPVWHLLNLNLSHNVHAQALARQLDGVALGDLIVALSGTPGIATGSVSALILTLLLSPLLTGATITAARAPQAPTLPKLVAGAVLEYGRLLRMLVWALVPLALAGALGGIALAAGGRYGERAILPADAQRAALLATFGAGLLMLLAHATLDAGRAMLAIDRRRKSAVAAWWNGLALLRAQPLAAFGAYVAITVAGLVLAALAAVARINVPALGIGGVPAAFVLTQLAVVAIAWMRSARLVALMELASARQAHAPG</sequence>
<feature type="transmembrane region" description="Helical" evidence="1">
    <location>
        <begin position="186"/>
        <end position="207"/>
    </location>
</feature>
<feature type="transmembrane region" description="Helical" evidence="1">
    <location>
        <begin position="144"/>
        <end position="166"/>
    </location>
</feature>
<feature type="transmembrane region" description="Helical" evidence="1">
    <location>
        <begin position="38"/>
        <end position="58"/>
    </location>
</feature>
<dbReference type="AlphaFoldDB" id="A0A4Y9SRM2"/>